<evidence type="ECO:0000256" key="1">
    <source>
        <dbReference type="SAM" id="MobiDB-lite"/>
    </source>
</evidence>
<evidence type="ECO:0000313" key="2">
    <source>
        <dbReference type="EMBL" id="KAJ7369637.1"/>
    </source>
</evidence>
<feature type="compositionally biased region" description="Polar residues" evidence="1">
    <location>
        <begin position="422"/>
        <end position="431"/>
    </location>
</feature>
<reference evidence="2" key="1">
    <citation type="submission" date="2023-01" db="EMBL/GenBank/DDBJ databases">
        <title>Genome assembly of the deep-sea coral Lophelia pertusa.</title>
        <authorList>
            <person name="Herrera S."/>
            <person name="Cordes E."/>
        </authorList>
    </citation>
    <scope>NUCLEOTIDE SEQUENCE</scope>
    <source>
        <strain evidence="2">USNM1676648</strain>
        <tissue evidence="2">Polyp</tissue>
    </source>
</reference>
<feature type="compositionally biased region" description="Polar residues" evidence="1">
    <location>
        <begin position="372"/>
        <end position="413"/>
    </location>
</feature>
<feature type="region of interest" description="Disordered" evidence="1">
    <location>
        <begin position="356"/>
        <end position="431"/>
    </location>
</feature>
<sequence length="575" mass="62425">MKLELGVRTREIQRDWYGKQGISLHGFLVVAQVGENERRTEVIDLWSEDTKQDAWFSQSAMDVGFRWLENELPGFQLYLFSDNGPHYHNTAFILYLAEVNQVFNLTLAQYNNFEAGEGKSQLDTHFAHISHKIVRWSMKNVTCRKLVIDRSKAPDKLGTLKDISLYGSFEFPSSGGLVARSLAGVGKELRKSQQQLQSLSGRTHPIAGATGAATTDDIPFSSDNTFHQNQNQENYSVNFIQHATVHQQPPDTNGFRSVNAEIKESLPKSGFALKTGGGKRTVFTLEQKETMIKFYNRQANYGIRADPVECMSAMRDRGLAVLKESQIKSWWSSYHQKRKREMERMAADIQQAHAGIATATSASSNRTSTASVPVTSAANNHQPTASVPVTSAATNRQPTASVPVTSAATNHPPTASVPVMSAATNRPPTASVPVTSAATNCQPTASVPVTSAATNRQPTASVPVTSAATNCQPTASVPVTSATASCVSTTTFPTVTTAASSLPNLPPAANLIVTDAGYGITEWYFPVNVSQSTLDGRNGSNACVFIAFEALDQFTKNGGYVIFKDSNLMHNGREH</sequence>
<gene>
    <name evidence="2" type="ORF">OS493_037426</name>
</gene>
<dbReference type="EMBL" id="MU826896">
    <property type="protein sequence ID" value="KAJ7369637.1"/>
    <property type="molecule type" value="Genomic_DNA"/>
</dbReference>
<comment type="caution">
    <text evidence="2">The sequence shown here is derived from an EMBL/GenBank/DDBJ whole genome shotgun (WGS) entry which is preliminary data.</text>
</comment>
<protein>
    <submittedName>
        <fullName evidence="2">Uncharacterized protein</fullName>
    </submittedName>
</protein>
<name>A0A9W9YUF0_9CNID</name>
<evidence type="ECO:0000313" key="3">
    <source>
        <dbReference type="Proteomes" id="UP001163046"/>
    </source>
</evidence>
<dbReference type="OrthoDB" id="5987289at2759"/>
<accession>A0A9W9YUF0</accession>
<dbReference type="AlphaFoldDB" id="A0A9W9YUF0"/>
<proteinExistence type="predicted"/>
<keyword evidence="3" id="KW-1185">Reference proteome</keyword>
<feature type="compositionally biased region" description="Low complexity" evidence="1">
    <location>
        <begin position="357"/>
        <end position="371"/>
    </location>
</feature>
<dbReference type="Proteomes" id="UP001163046">
    <property type="component" value="Unassembled WGS sequence"/>
</dbReference>
<organism evidence="2 3">
    <name type="scientific">Desmophyllum pertusum</name>
    <dbReference type="NCBI Taxonomy" id="174260"/>
    <lineage>
        <taxon>Eukaryota</taxon>
        <taxon>Metazoa</taxon>
        <taxon>Cnidaria</taxon>
        <taxon>Anthozoa</taxon>
        <taxon>Hexacorallia</taxon>
        <taxon>Scleractinia</taxon>
        <taxon>Caryophylliina</taxon>
        <taxon>Caryophylliidae</taxon>
        <taxon>Desmophyllum</taxon>
    </lineage>
</organism>